<proteinExistence type="predicted"/>
<evidence type="ECO:0008006" key="3">
    <source>
        <dbReference type="Google" id="ProtNLM"/>
    </source>
</evidence>
<organism evidence="1 2">
    <name type="scientific">Flavobacterium fryxellicola</name>
    <dbReference type="NCBI Taxonomy" id="249352"/>
    <lineage>
        <taxon>Bacteria</taxon>
        <taxon>Pseudomonadati</taxon>
        <taxon>Bacteroidota</taxon>
        <taxon>Flavobacteriia</taxon>
        <taxon>Flavobacteriales</taxon>
        <taxon>Flavobacteriaceae</taxon>
        <taxon>Flavobacterium</taxon>
    </lineage>
</organism>
<dbReference type="InterPro" id="IPR011050">
    <property type="entry name" value="Pectin_lyase_fold/virulence"/>
</dbReference>
<dbReference type="AlphaFoldDB" id="A0A167Y7I3"/>
<gene>
    <name evidence="1" type="ORF">FBFR_06550</name>
</gene>
<dbReference type="PROSITE" id="PS51257">
    <property type="entry name" value="PROKAR_LIPOPROTEIN"/>
    <property type="match status" value="1"/>
</dbReference>
<evidence type="ECO:0000313" key="1">
    <source>
        <dbReference type="EMBL" id="OAB29102.1"/>
    </source>
</evidence>
<dbReference type="InterPro" id="IPR012334">
    <property type="entry name" value="Pectin_lyas_fold"/>
</dbReference>
<sequence>MRPKIILFFIGIVLSVCSCRSDFETVASTGDLEFSKDTIYLDTVFSNIGSSTYRLKVYNKSKNDITIPSISLGKGLNSKYRMSVDGMQGTNGKIFNNVDLLAKDSLYIFIETTASSADANATDFLYTDQIQFDSGEKLQKVELVTLIQDAVFLYPKRFADGTTETLPIGNEKIDGFYLDENDPVNGNELQFTNEKPYVIYGYAAIPSNKTATFEAGTRVHFHANSGLIVANKASIQVNGALSTTDKLENEVIFEGDRLEPNFSNVPGQWGTIWLTDGSTNNTIKNLTIKNATIGLLIQNNDGTTVSIKNTQIYNSANYGILAQTAKINAENVVSNNAGQASLACTYGGNYKFSHCTFNNNWNSSQQVAVLISNNSTGAIPEARDLTAATFNNCIIYGSYSNEMILNKKSEATFEYQFNHCLIKFDNVSNPFTTNPNYQFTTDTAHYNGIILNKDPKFLSVSQHKLNIDASSSAFAKGNSVYLIPLDILGNTRTLPPDMGAYQSKAFPK</sequence>
<protein>
    <recommendedName>
        <fullName evidence="3">Right handed beta helix domain-containing protein</fullName>
    </recommendedName>
</protein>
<evidence type="ECO:0000313" key="2">
    <source>
        <dbReference type="Proteomes" id="UP000077164"/>
    </source>
</evidence>
<reference evidence="1 2" key="1">
    <citation type="submission" date="2016-03" db="EMBL/GenBank/DDBJ databases">
        <title>Draft genome sequence of Flavobacterium fryxellicola DSM 16209.</title>
        <authorList>
            <person name="Shin S.-K."/>
            <person name="Yi H."/>
        </authorList>
    </citation>
    <scope>NUCLEOTIDE SEQUENCE [LARGE SCALE GENOMIC DNA]</scope>
    <source>
        <strain evidence="1 2">DSM 16209</strain>
    </source>
</reference>
<dbReference type="STRING" id="249352.SAMN05444395_102128"/>
<dbReference type="Gene3D" id="2.160.20.10">
    <property type="entry name" value="Single-stranded right-handed beta-helix, Pectin lyase-like"/>
    <property type="match status" value="1"/>
</dbReference>
<dbReference type="Proteomes" id="UP000077164">
    <property type="component" value="Unassembled WGS sequence"/>
</dbReference>
<comment type="caution">
    <text evidence="1">The sequence shown here is derived from an EMBL/GenBank/DDBJ whole genome shotgun (WGS) entry which is preliminary data.</text>
</comment>
<dbReference type="EMBL" id="LVJE01000010">
    <property type="protein sequence ID" value="OAB29102.1"/>
    <property type="molecule type" value="Genomic_DNA"/>
</dbReference>
<accession>A0A167Y7I3</accession>
<dbReference type="OrthoDB" id="1111178at2"/>
<keyword evidence="2" id="KW-1185">Reference proteome</keyword>
<dbReference type="SMART" id="SM00710">
    <property type="entry name" value="PbH1"/>
    <property type="match status" value="3"/>
</dbReference>
<dbReference type="SUPFAM" id="SSF51126">
    <property type="entry name" value="Pectin lyase-like"/>
    <property type="match status" value="1"/>
</dbReference>
<dbReference type="RefSeq" id="WP_066078543.1">
    <property type="nucleotide sequence ID" value="NZ_FRDK01000002.1"/>
</dbReference>
<dbReference type="InterPro" id="IPR006626">
    <property type="entry name" value="PbH1"/>
</dbReference>
<name>A0A167Y7I3_9FLAO</name>